<dbReference type="Proteomes" id="UP000254633">
    <property type="component" value="Unassembled WGS sequence"/>
</dbReference>
<keyword evidence="1" id="KW-0808">Transferase</keyword>
<dbReference type="AlphaFoldDB" id="A0A379TW31"/>
<gene>
    <name evidence="1" type="primary">rcsC_4</name>
    <name evidence="1" type="ORF">NCTC10060_01929</name>
</gene>
<accession>A0A379TW31</accession>
<dbReference type="EC" id="2.7.13.3" evidence="1"/>
<proteinExistence type="predicted"/>
<reference evidence="1 2" key="1">
    <citation type="submission" date="2018-06" db="EMBL/GenBank/DDBJ databases">
        <authorList>
            <consortium name="Pathogen Informatics"/>
            <person name="Doyle S."/>
        </authorList>
    </citation>
    <scope>NUCLEOTIDE SEQUENCE [LARGE SCALE GENOMIC DNA]</scope>
    <source>
        <strain evidence="1 2">NCTC10060</strain>
    </source>
</reference>
<name>A0A379TW31_SALDZ</name>
<sequence>MLSVWKSMNSSTVKSLPLRRWGSVFCALLMVVNILSNELAHTYLNMLTHEDRQRLTQIICGQQVNFVDVLTSNNTNLQISFVHSRYRNENVAICVLVDVSTRVKMEESLQEMAQAAEQASQSKSHVPCDRQS</sequence>
<protein>
    <submittedName>
        <fullName evidence="1">Sensor protein RcsC</fullName>
        <ecNumber evidence="1">2.7.13.3</ecNumber>
        <ecNumber evidence="1">2.7.3.-</ecNumber>
    </submittedName>
</protein>
<organism evidence="1 2">
    <name type="scientific">Salmonella diarizonae</name>
    <dbReference type="NCBI Taxonomy" id="59204"/>
    <lineage>
        <taxon>Bacteria</taxon>
        <taxon>Pseudomonadati</taxon>
        <taxon>Pseudomonadota</taxon>
        <taxon>Gammaproteobacteria</taxon>
        <taxon>Enterobacterales</taxon>
        <taxon>Enterobacteriaceae</taxon>
        <taxon>Salmonella</taxon>
    </lineage>
</organism>
<dbReference type="GO" id="GO:0004673">
    <property type="term" value="F:protein histidine kinase activity"/>
    <property type="evidence" value="ECO:0007669"/>
    <property type="project" value="UniProtKB-EC"/>
</dbReference>
<dbReference type="EC" id="2.7.3.-" evidence="1"/>
<evidence type="ECO:0000313" key="1">
    <source>
        <dbReference type="EMBL" id="SUG54818.1"/>
    </source>
</evidence>
<evidence type="ECO:0000313" key="2">
    <source>
        <dbReference type="Proteomes" id="UP000254633"/>
    </source>
</evidence>
<dbReference type="EMBL" id="UGXH01000003">
    <property type="protein sequence ID" value="SUG54818.1"/>
    <property type="molecule type" value="Genomic_DNA"/>
</dbReference>